<keyword evidence="4 5" id="KW-0472">Membrane</keyword>
<dbReference type="AlphaFoldDB" id="A0A813XEV2"/>
<reference evidence="7" key="1">
    <citation type="submission" date="2021-02" db="EMBL/GenBank/DDBJ databases">
        <authorList>
            <person name="Nowell W R."/>
        </authorList>
    </citation>
    <scope>NUCLEOTIDE SEQUENCE</scope>
</reference>
<feature type="transmembrane region" description="Helical" evidence="5">
    <location>
        <begin position="238"/>
        <end position="262"/>
    </location>
</feature>
<comment type="caution">
    <text evidence="7">The sequence shown here is derived from an EMBL/GenBank/DDBJ whole genome shotgun (WGS) entry which is preliminary data.</text>
</comment>
<feature type="transmembrane region" description="Helical" evidence="5">
    <location>
        <begin position="282"/>
        <end position="306"/>
    </location>
</feature>
<evidence type="ECO:0000259" key="6">
    <source>
        <dbReference type="PROSITE" id="PS50262"/>
    </source>
</evidence>
<dbReference type="CDD" id="cd00637">
    <property type="entry name" value="7tm_classA_rhodopsin-like"/>
    <property type="match status" value="1"/>
</dbReference>
<dbReference type="GO" id="GO:0004930">
    <property type="term" value="F:G protein-coupled receptor activity"/>
    <property type="evidence" value="ECO:0007669"/>
    <property type="project" value="InterPro"/>
</dbReference>
<feature type="domain" description="G-protein coupled receptors family 1 profile" evidence="6">
    <location>
        <begin position="40"/>
        <end position="295"/>
    </location>
</feature>
<accession>A0A813XEV2</accession>
<dbReference type="PROSITE" id="PS50262">
    <property type="entry name" value="G_PROTEIN_RECEP_F1_2"/>
    <property type="match status" value="1"/>
</dbReference>
<dbReference type="InterPro" id="IPR000276">
    <property type="entry name" value="GPCR_Rhodpsn"/>
</dbReference>
<keyword evidence="3 5" id="KW-1133">Transmembrane helix</keyword>
<comment type="subcellular location">
    <subcellularLocation>
        <location evidence="1">Membrane</location>
    </subcellularLocation>
</comment>
<keyword evidence="8" id="KW-1185">Reference proteome</keyword>
<evidence type="ECO:0000256" key="1">
    <source>
        <dbReference type="ARBA" id="ARBA00004370"/>
    </source>
</evidence>
<protein>
    <recommendedName>
        <fullName evidence="6">G-protein coupled receptors family 1 profile domain-containing protein</fullName>
    </recommendedName>
</protein>
<evidence type="ECO:0000256" key="4">
    <source>
        <dbReference type="ARBA" id="ARBA00023136"/>
    </source>
</evidence>
<evidence type="ECO:0000313" key="8">
    <source>
        <dbReference type="Proteomes" id="UP000663828"/>
    </source>
</evidence>
<dbReference type="Gene3D" id="1.20.1070.10">
    <property type="entry name" value="Rhodopsin 7-helix transmembrane proteins"/>
    <property type="match status" value="1"/>
</dbReference>
<gene>
    <name evidence="7" type="ORF">XAT740_LOCUS6549</name>
</gene>
<proteinExistence type="predicted"/>
<dbReference type="EMBL" id="CAJNOR010000298">
    <property type="protein sequence ID" value="CAF0872142.1"/>
    <property type="molecule type" value="Genomic_DNA"/>
</dbReference>
<feature type="transmembrane region" description="Helical" evidence="5">
    <location>
        <begin position="26"/>
        <end position="51"/>
    </location>
</feature>
<feature type="transmembrane region" description="Helical" evidence="5">
    <location>
        <begin position="63"/>
        <end position="87"/>
    </location>
</feature>
<evidence type="ECO:0000313" key="7">
    <source>
        <dbReference type="EMBL" id="CAF0872142.1"/>
    </source>
</evidence>
<name>A0A813XEV2_ADIRI</name>
<evidence type="ECO:0000256" key="2">
    <source>
        <dbReference type="ARBA" id="ARBA00022692"/>
    </source>
</evidence>
<evidence type="ECO:0000256" key="3">
    <source>
        <dbReference type="ARBA" id="ARBA00022989"/>
    </source>
</evidence>
<feature type="transmembrane region" description="Helical" evidence="5">
    <location>
        <begin position="107"/>
        <end position="129"/>
    </location>
</feature>
<keyword evidence="2 5" id="KW-0812">Transmembrane</keyword>
<dbReference type="Pfam" id="PF00001">
    <property type="entry name" value="7tm_1"/>
    <property type="match status" value="1"/>
</dbReference>
<sequence length="328" mass="38258">MKQILRIANDTLDNIYSPLSLSNKELYPLLSFEIISLVCTSFLLVFIGFNWRILVVKTFSNHAILLLIATSFLYMTLDLLLTLNSYYFGYAQSSSLLLCSFWSWMDRTLVCTSLLLVATASVQRYAFLFNAHLLRVRRTRWMIHYIPLMICMIYPAMFFLFLIIFYPCQQSSIDDAVYCSTPCYFQNPILISIDCILHSVIPLVTIISAHMILVCRIIRSMFRLNCQKIPLWKRQKQLISRLLTFFLCYVAAWSPSTVVFALETFTSPTFRSNQSIMKFLDYMSYISCPAQPFICLFIINEPIYFLKIKLQDLLQRCSKKRRAISVLS</sequence>
<feature type="transmembrane region" description="Helical" evidence="5">
    <location>
        <begin position="141"/>
        <end position="166"/>
    </location>
</feature>
<dbReference type="Proteomes" id="UP000663828">
    <property type="component" value="Unassembled WGS sequence"/>
</dbReference>
<feature type="transmembrane region" description="Helical" evidence="5">
    <location>
        <begin position="196"/>
        <end position="218"/>
    </location>
</feature>
<evidence type="ECO:0000256" key="5">
    <source>
        <dbReference type="SAM" id="Phobius"/>
    </source>
</evidence>
<dbReference type="SUPFAM" id="SSF81321">
    <property type="entry name" value="Family A G protein-coupled receptor-like"/>
    <property type="match status" value="1"/>
</dbReference>
<dbReference type="GO" id="GO:0016020">
    <property type="term" value="C:membrane"/>
    <property type="evidence" value="ECO:0007669"/>
    <property type="project" value="UniProtKB-SubCell"/>
</dbReference>
<organism evidence="7 8">
    <name type="scientific">Adineta ricciae</name>
    <name type="common">Rotifer</name>
    <dbReference type="NCBI Taxonomy" id="249248"/>
    <lineage>
        <taxon>Eukaryota</taxon>
        <taxon>Metazoa</taxon>
        <taxon>Spiralia</taxon>
        <taxon>Gnathifera</taxon>
        <taxon>Rotifera</taxon>
        <taxon>Eurotatoria</taxon>
        <taxon>Bdelloidea</taxon>
        <taxon>Adinetida</taxon>
        <taxon>Adinetidae</taxon>
        <taxon>Adineta</taxon>
    </lineage>
</organism>
<dbReference type="InterPro" id="IPR017452">
    <property type="entry name" value="GPCR_Rhodpsn_7TM"/>
</dbReference>